<comment type="similarity">
    <text evidence="1">Belongs to the FAH family.</text>
</comment>
<dbReference type="GO" id="GO:0018773">
    <property type="term" value="F:acetylpyruvate hydrolase activity"/>
    <property type="evidence" value="ECO:0007669"/>
    <property type="project" value="TreeGrafter"/>
</dbReference>
<dbReference type="RefSeq" id="WP_277535111.1">
    <property type="nucleotide sequence ID" value="NZ_JAPDIA010000008.1"/>
</dbReference>
<evidence type="ECO:0000313" key="5">
    <source>
        <dbReference type="Proteomes" id="UP001153404"/>
    </source>
</evidence>
<proteinExistence type="inferred from homology"/>
<organism evidence="4 5">
    <name type="scientific">Cohnella rhizosphaerae</name>
    <dbReference type="NCBI Taxonomy" id="1457232"/>
    <lineage>
        <taxon>Bacteria</taxon>
        <taxon>Bacillati</taxon>
        <taxon>Bacillota</taxon>
        <taxon>Bacilli</taxon>
        <taxon>Bacillales</taxon>
        <taxon>Paenibacillaceae</taxon>
        <taxon>Cohnella</taxon>
    </lineage>
</organism>
<name>A0A9X4QV38_9BACL</name>
<dbReference type="Proteomes" id="UP001153404">
    <property type="component" value="Unassembled WGS sequence"/>
</dbReference>
<keyword evidence="2" id="KW-0479">Metal-binding</keyword>
<dbReference type="InterPro" id="IPR011234">
    <property type="entry name" value="Fumarylacetoacetase-like_C"/>
</dbReference>
<dbReference type="SUPFAM" id="SSF56529">
    <property type="entry name" value="FAH"/>
    <property type="match status" value="1"/>
</dbReference>
<keyword evidence="5" id="KW-1185">Reference proteome</keyword>
<evidence type="ECO:0000313" key="4">
    <source>
        <dbReference type="EMBL" id="MDG0812023.1"/>
    </source>
</evidence>
<dbReference type="PANTHER" id="PTHR11820:SF7">
    <property type="entry name" value="ACYLPYRUVASE FAHD1, MITOCHONDRIAL"/>
    <property type="match status" value="1"/>
</dbReference>
<sequence length="213" mass="23087">MTKPQAVDCRNLFCVGRNYRLHAAELGNAVPASPMIFAKPSHAVVRLDGADVQLPRGRGAVHYEAELVFFASRTYEPGIAPHELYTHFTVGLDLTLRDVQDELKAKGYPWLAAKGFRHSAPLGDWLPYGADAEKRGRTFAMRLNGKEVQRGDANDMVFDLAALTAHVGDLYGIGPGDLLFTGTPAGVGSLSDGDAIELLWGDDAVGTGTFRFR</sequence>
<comment type="caution">
    <text evidence="4">The sequence shown here is derived from an EMBL/GenBank/DDBJ whole genome shotgun (WGS) entry which is preliminary data.</text>
</comment>
<gene>
    <name evidence="4" type="ORF">OMP40_23640</name>
</gene>
<dbReference type="Gene3D" id="3.90.850.10">
    <property type="entry name" value="Fumarylacetoacetase-like, C-terminal domain"/>
    <property type="match status" value="1"/>
</dbReference>
<accession>A0A9X4QV38</accession>
<dbReference type="AlphaFoldDB" id="A0A9X4QV38"/>
<feature type="domain" description="Fumarylacetoacetase-like C-terminal" evidence="3">
    <location>
        <begin position="12"/>
        <end position="198"/>
    </location>
</feature>
<dbReference type="InterPro" id="IPR036663">
    <property type="entry name" value="Fumarylacetoacetase_C_sf"/>
</dbReference>
<keyword evidence="4" id="KW-0378">Hydrolase</keyword>
<evidence type="ECO:0000259" key="3">
    <source>
        <dbReference type="Pfam" id="PF01557"/>
    </source>
</evidence>
<evidence type="ECO:0000256" key="1">
    <source>
        <dbReference type="ARBA" id="ARBA00010211"/>
    </source>
</evidence>
<dbReference type="PANTHER" id="PTHR11820">
    <property type="entry name" value="ACYLPYRUVASE"/>
    <property type="match status" value="1"/>
</dbReference>
<dbReference type="Pfam" id="PF01557">
    <property type="entry name" value="FAA_hydrolase"/>
    <property type="match status" value="1"/>
</dbReference>
<protein>
    <submittedName>
        <fullName evidence="4">Fumarylacetoacetate hydrolase family protein</fullName>
    </submittedName>
</protein>
<evidence type="ECO:0000256" key="2">
    <source>
        <dbReference type="ARBA" id="ARBA00022723"/>
    </source>
</evidence>
<reference evidence="4" key="1">
    <citation type="submission" date="2022-10" db="EMBL/GenBank/DDBJ databases">
        <title>Comparative genomic analysis of Cohnella hashimotonis sp. nov., isolated from the International Space Station.</title>
        <authorList>
            <person name="Simpson A."/>
            <person name="Venkateswaran K."/>
        </authorList>
    </citation>
    <scope>NUCLEOTIDE SEQUENCE</scope>
    <source>
        <strain evidence="4">DSM 28161</strain>
    </source>
</reference>
<dbReference type="EMBL" id="JAPDIA010000008">
    <property type="protein sequence ID" value="MDG0812023.1"/>
    <property type="molecule type" value="Genomic_DNA"/>
</dbReference>
<dbReference type="GO" id="GO:0046872">
    <property type="term" value="F:metal ion binding"/>
    <property type="evidence" value="ECO:0007669"/>
    <property type="project" value="UniProtKB-KW"/>
</dbReference>